<name>A0A0J0XDK6_9TREE</name>
<evidence type="ECO:0000313" key="2">
    <source>
        <dbReference type="EMBL" id="KLT39180.1"/>
    </source>
</evidence>
<evidence type="ECO:0000256" key="1">
    <source>
        <dbReference type="SAM" id="MobiDB-lite"/>
    </source>
</evidence>
<sequence>MTNGNRCPLRLLDPVLAKRKREIKEDEETEKSETDMEYDRHNERTDGTVTVSNTTAQSNYGEENDCDEKCDCDEEDDTSDEEYDSDEENGSDAAIDASKTDDSRKGADSHTRDVSKRGGCEKDDSPVQRNSLEATGAVPRIDPADANNRQASARGVSRKTILTLHDRLLADARRMLDQPDHRLWEASEVVYTAAEALRGLQAHVNLEDSLTVYDSLLTRARNMIELHPYASNALYTAGKGVRDVLSASPEFQCPRDT</sequence>
<protein>
    <submittedName>
        <fullName evidence="2">Uncharacterized protein</fullName>
    </submittedName>
</protein>
<dbReference type="RefSeq" id="XP_018275671.1">
    <property type="nucleotide sequence ID" value="XM_018425591.1"/>
</dbReference>
<dbReference type="Proteomes" id="UP000053611">
    <property type="component" value="Unassembled WGS sequence"/>
</dbReference>
<organism evidence="2 3">
    <name type="scientific">Cutaneotrichosporon oleaginosum</name>
    <dbReference type="NCBI Taxonomy" id="879819"/>
    <lineage>
        <taxon>Eukaryota</taxon>
        <taxon>Fungi</taxon>
        <taxon>Dikarya</taxon>
        <taxon>Basidiomycota</taxon>
        <taxon>Agaricomycotina</taxon>
        <taxon>Tremellomycetes</taxon>
        <taxon>Trichosporonales</taxon>
        <taxon>Trichosporonaceae</taxon>
        <taxon>Cutaneotrichosporon</taxon>
    </lineage>
</organism>
<keyword evidence="3" id="KW-1185">Reference proteome</keyword>
<gene>
    <name evidence="2" type="ORF">CC85DRAFT_305260</name>
</gene>
<reference evidence="2 3" key="1">
    <citation type="submission" date="2015-03" db="EMBL/GenBank/DDBJ databases">
        <title>Genomics and transcriptomics of the oil-accumulating basidiomycete yeast T. oleaginosus allow insights into substrate utilization and the diverse evolutionary trajectories of mating systems in fungi.</title>
        <authorList>
            <consortium name="DOE Joint Genome Institute"/>
            <person name="Kourist R."/>
            <person name="Kracht O."/>
            <person name="Bracharz F."/>
            <person name="Lipzen A."/>
            <person name="Nolan M."/>
            <person name="Ohm R."/>
            <person name="Grigoriev I."/>
            <person name="Sun S."/>
            <person name="Heitman J."/>
            <person name="Bruck T."/>
            <person name="Nowrousian M."/>
        </authorList>
    </citation>
    <scope>NUCLEOTIDE SEQUENCE [LARGE SCALE GENOMIC DNA]</scope>
    <source>
        <strain evidence="2 3">IBC0246</strain>
    </source>
</reference>
<dbReference type="EMBL" id="KQ087267">
    <property type="protein sequence ID" value="KLT39180.1"/>
    <property type="molecule type" value="Genomic_DNA"/>
</dbReference>
<feature type="compositionally biased region" description="Basic and acidic residues" evidence="1">
    <location>
        <begin position="98"/>
        <end position="126"/>
    </location>
</feature>
<evidence type="ECO:0000313" key="3">
    <source>
        <dbReference type="Proteomes" id="UP000053611"/>
    </source>
</evidence>
<accession>A0A0J0XDK6</accession>
<dbReference type="GeneID" id="28986194"/>
<feature type="compositionally biased region" description="Acidic residues" evidence="1">
    <location>
        <begin position="62"/>
        <end position="90"/>
    </location>
</feature>
<proteinExistence type="predicted"/>
<dbReference type="AlphaFoldDB" id="A0A0J0XDK6"/>
<feature type="compositionally biased region" description="Basic and acidic residues" evidence="1">
    <location>
        <begin position="31"/>
        <end position="46"/>
    </location>
</feature>
<feature type="compositionally biased region" description="Polar residues" evidence="1">
    <location>
        <begin position="47"/>
        <end position="61"/>
    </location>
</feature>
<feature type="region of interest" description="Disordered" evidence="1">
    <location>
        <begin position="1"/>
        <end position="156"/>
    </location>
</feature>